<feature type="compositionally biased region" description="Polar residues" evidence="4">
    <location>
        <begin position="469"/>
        <end position="481"/>
    </location>
</feature>
<gene>
    <name evidence="7" type="ORF">GCM10007071_18860</name>
</gene>
<dbReference type="Pfam" id="PF05954">
    <property type="entry name" value="Phage_GPD"/>
    <property type="match status" value="1"/>
</dbReference>
<dbReference type="Gene3D" id="2.30.110.50">
    <property type="match status" value="1"/>
</dbReference>
<comment type="subcellular location">
    <subcellularLocation>
        <location evidence="1">Secreted</location>
    </subcellularLocation>
</comment>
<dbReference type="Gene3D" id="2.40.50.230">
    <property type="entry name" value="Gp5 N-terminal domain"/>
    <property type="match status" value="1"/>
</dbReference>
<dbReference type="InterPro" id="IPR006533">
    <property type="entry name" value="T6SS_Vgr_RhsGE"/>
</dbReference>
<dbReference type="NCBIfam" id="TIGR03361">
    <property type="entry name" value="VI_Rhs_Vgr"/>
    <property type="match status" value="1"/>
</dbReference>
<dbReference type="EMBL" id="BMXV01000004">
    <property type="protein sequence ID" value="GGY72052.1"/>
    <property type="molecule type" value="Genomic_DNA"/>
</dbReference>
<comment type="caution">
    <text evidence="7">The sequence shown here is derived from an EMBL/GenBank/DDBJ whole genome shotgun (WGS) entry which is preliminary data.</text>
</comment>
<dbReference type="SUPFAM" id="SSF69279">
    <property type="entry name" value="Phage tail proteins"/>
    <property type="match status" value="2"/>
</dbReference>
<evidence type="ECO:0000313" key="8">
    <source>
        <dbReference type="Proteomes" id="UP000601597"/>
    </source>
</evidence>
<dbReference type="InterPro" id="IPR037026">
    <property type="entry name" value="Vgr_OB-fold_dom_sf"/>
</dbReference>
<reference evidence="8" key="1">
    <citation type="journal article" date="2019" name="Int. J. Syst. Evol. Microbiol.">
        <title>The Global Catalogue of Microorganisms (GCM) 10K type strain sequencing project: providing services to taxonomists for standard genome sequencing and annotation.</title>
        <authorList>
            <consortium name="The Broad Institute Genomics Platform"/>
            <consortium name="The Broad Institute Genome Sequencing Center for Infectious Disease"/>
            <person name="Wu L."/>
            <person name="Ma J."/>
        </authorList>
    </citation>
    <scope>NUCLEOTIDE SEQUENCE [LARGE SCALE GENOMIC DNA]</scope>
    <source>
        <strain evidence="8">KCTC 22280</strain>
    </source>
</reference>
<dbReference type="InterPro" id="IPR017847">
    <property type="entry name" value="T6SS_RhsGE_Vgr_subset"/>
</dbReference>
<dbReference type="SUPFAM" id="SSF69255">
    <property type="entry name" value="gp5 N-terminal domain-like"/>
    <property type="match status" value="1"/>
</dbReference>
<feature type="domain" description="Gp5/Type VI secretion system Vgr protein OB-fold" evidence="5">
    <location>
        <begin position="388"/>
        <end position="456"/>
    </location>
</feature>
<evidence type="ECO:0000259" key="5">
    <source>
        <dbReference type="Pfam" id="PF04717"/>
    </source>
</evidence>
<dbReference type="RefSeq" id="WP_189575756.1">
    <property type="nucleotide sequence ID" value="NZ_BMXV01000004.1"/>
</dbReference>
<name>A0ABQ3B0B8_9GAMM</name>
<dbReference type="Pfam" id="PF04717">
    <property type="entry name" value="Phage_base_V"/>
    <property type="match status" value="1"/>
</dbReference>
<dbReference type="Gene3D" id="3.55.50.10">
    <property type="entry name" value="Baseplate protein-like domains"/>
    <property type="match status" value="1"/>
</dbReference>
<dbReference type="PANTHER" id="PTHR32305">
    <property type="match status" value="1"/>
</dbReference>
<proteinExistence type="inferred from homology"/>
<evidence type="ECO:0000256" key="3">
    <source>
        <dbReference type="ARBA" id="ARBA00022525"/>
    </source>
</evidence>
<evidence type="ECO:0000256" key="1">
    <source>
        <dbReference type="ARBA" id="ARBA00004613"/>
    </source>
</evidence>
<evidence type="ECO:0000313" key="7">
    <source>
        <dbReference type="EMBL" id="GGY72052.1"/>
    </source>
</evidence>
<evidence type="ECO:0000256" key="4">
    <source>
        <dbReference type="SAM" id="MobiDB-lite"/>
    </source>
</evidence>
<dbReference type="Proteomes" id="UP000601597">
    <property type="component" value="Unassembled WGS sequence"/>
</dbReference>
<feature type="domain" description="Gp5/Type VI secretion system Vgr C-terminal trimerisation" evidence="6">
    <location>
        <begin position="473"/>
        <end position="572"/>
    </location>
</feature>
<evidence type="ECO:0000256" key="2">
    <source>
        <dbReference type="ARBA" id="ARBA00005558"/>
    </source>
</evidence>
<dbReference type="InterPro" id="IPR050708">
    <property type="entry name" value="T6SS_VgrG/RHS"/>
</dbReference>
<dbReference type="NCBIfam" id="TIGR01646">
    <property type="entry name" value="vgr_GE"/>
    <property type="match status" value="1"/>
</dbReference>
<organism evidence="7 8">
    <name type="scientific">Marinobacter zhanjiangensis</name>
    <dbReference type="NCBI Taxonomy" id="578215"/>
    <lineage>
        <taxon>Bacteria</taxon>
        <taxon>Pseudomonadati</taxon>
        <taxon>Pseudomonadota</taxon>
        <taxon>Gammaproteobacteria</taxon>
        <taxon>Pseudomonadales</taxon>
        <taxon>Marinobacteraceae</taxon>
        <taxon>Marinobacter</taxon>
    </lineage>
</organism>
<accession>A0ABQ3B0B8</accession>
<dbReference type="InterPro" id="IPR006531">
    <property type="entry name" value="Gp5/Vgr_OB"/>
</dbReference>
<evidence type="ECO:0000259" key="6">
    <source>
        <dbReference type="Pfam" id="PF22178"/>
    </source>
</evidence>
<dbReference type="Pfam" id="PF22178">
    <property type="entry name" value="Gp5_trimer_C"/>
    <property type="match status" value="1"/>
</dbReference>
<sequence length="600" mass="67423">MSKETQHHFLKIHSSLGEDELILERLSVSEGMSRLFQIEVGFTANQRIRNMKQHIGEEVVIGLAMSDKLGSRERYFHGHFLDISELGKPMHNKDGQRYKARIVPRAWSATSRTNCRIFQDKTALDIVEILLGEHDVAHRKVLNGALYTHRYYVQYNESDWEFISRVLANEGLTFFFEHTDSAHTMVITDSDTAFQPALENQVVFTSRNIGSARISHWERGYRAMSDQMMEHGFDFTRPDDRVVTRSREKVPGDLFGEREVFEYHGEDRPLKDKANLTRKHLQALAMEAETLDAISTYRSFGAGMTFSFQSHEDGPQDPNDFLITDILIQAEVPLNADNQPSMDSVAYHNEFLCRPANQPYVPARIPKPVMPGLQTATVTCAAGEEIHVDEHGRVKVQFHWDREGRYDQKSSCWIRVAQSWAGERWGAQFIPRVGQEVLVEFVNGDPDQPLITGSVYNGKNQMPYDPESQKNISGIKSRSTTKGGGSNYNEISFDDTLGSEWLRVHAEKDHELTVENNQTDDVGVDRTTTIGNDDTVDVGNNQTVTVGKNIVIDAGDSITIKTGAASITMSSSGQIDIEGSAVNVKGSSVINLKAPKINLN</sequence>
<keyword evidence="8" id="KW-1185">Reference proteome</keyword>
<comment type="similarity">
    <text evidence="2">Belongs to the VgrG protein family.</text>
</comment>
<feature type="region of interest" description="Disordered" evidence="4">
    <location>
        <begin position="456"/>
        <end position="487"/>
    </location>
</feature>
<dbReference type="SUPFAM" id="SSF69349">
    <property type="entry name" value="Phage fibre proteins"/>
    <property type="match status" value="1"/>
</dbReference>
<keyword evidence="3" id="KW-0964">Secreted</keyword>
<protein>
    <submittedName>
        <fullName evidence="7">Type IV secretion protein Rhs</fullName>
    </submittedName>
</protein>
<dbReference type="InterPro" id="IPR054030">
    <property type="entry name" value="Gp5_Vgr_C"/>
</dbReference>
<dbReference type="PANTHER" id="PTHR32305:SF15">
    <property type="entry name" value="PROTEIN RHSA-RELATED"/>
    <property type="match status" value="1"/>
</dbReference>
<dbReference type="Gene3D" id="4.10.220.110">
    <property type="match status" value="1"/>
</dbReference>